<organism evidence="2 3">
    <name type="scientific">Chelativorans salis</name>
    <dbReference type="NCBI Taxonomy" id="2978478"/>
    <lineage>
        <taxon>Bacteria</taxon>
        <taxon>Pseudomonadati</taxon>
        <taxon>Pseudomonadota</taxon>
        <taxon>Alphaproteobacteria</taxon>
        <taxon>Hyphomicrobiales</taxon>
        <taxon>Phyllobacteriaceae</taxon>
        <taxon>Chelativorans</taxon>
    </lineage>
</organism>
<dbReference type="SUPFAM" id="SSF51735">
    <property type="entry name" value="NAD(P)-binding Rossmann-fold domains"/>
    <property type="match status" value="1"/>
</dbReference>
<reference evidence="2 3" key="1">
    <citation type="submission" date="2022-09" db="EMBL/GenBank/DDBJ databases">
        <title>Chelativorans salina sp. nov., a novel slightly halophilic bacterium isolated from a saline lake sediment enrichment.</title>
        <authorList>
            <person name="Gao L."/>
            <person name="Fang B.-Z."/>
            <person name="Li W.-J."/>
        </authorList>
    </citation>
    <scope>NUCLEOTIDE SEQUENCE [LARGE SCALE GENOMIC DNA]</scope>
    <source>
        <strain evidence="2 3">EGI FJ00035</strain>
    </source>
</reference>
<dbReference type="EMBL" id="JAOCZP010000001">
    <property type="protein sequence ID" value="MCT7373767.1"/>
    <property type="molecule type" value="Genomic_DNA"/>
</dbReference>
<dbReference type="PANTHER" id="PTHR43355">
    <property type="entry name" value="FLAVIN REDUCTASE (NADPH)"/>
    <property type="match status" value="1"/>
</dbReference>
<dbReference type="Gene3D" id="3.40.50.720">
    <property type="entry name" value="NAD(P)-binding Rossmann-like Domain"/>
    <property type="match status" value="1"/>
</dbReference>
<protein>
    <submittedName>
        <fullName evidence="2">NAD(P)H-binding protein</fullName>
    </submittedName>
</protein>
<dbReference type="RefSeq" id="WP_260900094.1">
    <property type="nucleotide sequence ID" value="NZ_JAOCZP010000001.1"/>
</dbReference>
<dbReference type="Pfam" id="PF13460">
    <property type="entry name" value="NAD_binding_10"/>
    <property type="match status" value="1"/>
</dbReference>
<dbReference type="Proteomes" id="UP001320831">
    <property type="component" value="Unassembled WGS sequence"/>
</dbReference>
<comment type="caution">
    <text evidence="2">The sequence shown here is derived from an EMBL/GenBank/DDBJ whole genome shotgun (WGS) entry which is preliminary data.</text>
</comment>
<keyword evidence="3" id="KW-1185">Reference proteome</keyword>
<feature type="domain" description="NAD(P)-binding" evidence="1">
    <location>
        <begin position="7"/>
        <end position="195"/>
    </location>
</feature>
<evidence type="ECO:0000313" key="3">
    <source>
        <dbReference type="Proteomes" id="UP001320831"/>
    </source>
</evidence>
<evidence type="ECO:0000259" key="1">
    <source>
        <dbReference type="Pfam" id="PF13460"/>
    </source>
</evidence>
<dbReference type="InterPro" id="IPR036291">
    <property type="entry name" value="NAD(P)-bd_dom_sf"/>
</dbReference>
<dbReference type="PANTHER" id="PTHR43355:SF2">
    <property type="entry name" value="FLAVIN REDUCTASE (NADPH)"/>
    <property type="match status" value="1"/>
</dbReference>
<accession>A0ABT2LIW5</accession>
<evidence type="ECO:0000313" key="2">
    <source>
        <dbReference type="EMBL" id="MCT7373767.1"/>
    </source>
</evidence>
<dbReference type="InterPro" id="IPR016040">
    <property type="entry name" value="NAD(P)-bd_dom"/>
</dbReference>
<sequence length="206" mass="21510">MKLLIIGATGMVGSRITAEALDRGHEVIAATRNPDQIEPRHGLTAMALDVANVEVLSKATANVDAVNAAVSPRNTGDAKTEALAYAENLIDGVGDTRLLLVGGAGSLNLPDGTPVAEVVPDQYRSEAQAMRAAFEEIAASDIDFTVLAPAGLIQPGERTGAFRLGGRTLLTDAEGNSQISAEDYAVAMLNEAENPAHQRQIFTAAY</sequence>
<name>A0ABT2LIW5_9HYPH</name>
<gene>
    <name evidence="2" type="ORF">N5A92_01740</name>
</gene>
<dbReference type="InterPro" id="IPR051606">
    <property type="entry name" value="Polyketide_Oxido-like"/>
</dbReference>
<proteinExistence type="predicted"/>